<keyword evidence="4" id="KW-0238">DNA-binding</keyword>
<sequence>MQLTASESASDQPAASDFVRGKFHSLTMVNWNGFFARTFELDTLMTTLSGGNGAGKSTTMAAFIAALIPDLSLLHFRNTTEAGSQSGSRDKGLYGKLQRGHCYSMIEINTSQGERVWFGVHLEQVANRDNKVNLTAFSVRGADIGDLATGEGLNSIKPTELLLAQLEDGRGQVRSLNELKAAAIACELQFTRFNTVSEYHNFLFDVGVTPRKLKDQRDRVKFYRLIEASLYGGISSTISRSLKDYLLPENAGIRQAFNDMEAAIFENRRTLEAIRETQRQRDVFRQLITETTHYVAADYVRNSAEKKRLSEQALAARKALTHERNILAEERARLIYLADELEQLGARERMLTQELDMASEHLARVLNGVKLNEKIQSYQYELDELAEKLAIQEETLAELQDEHDLAAATKSAADEEVDSLKSQLADYQQALDTQQTRAIQYRQARNALGEAKVACGLPDLTPESAKTEEQAHQAKEQALTSVVLEQRQHLSLAEAARAQYDHALALLTGIDSGVERAQAFVRANQLLEQGREYQALLARETSIRQQYAQASQNLDKRHKAQALQTELAQLGRPVNDADELEMQLAELDEQRIELEAHLADCADEQRQFQAQRNLIAPKVAALRTQAPAWHKAQQQLVRLRELSDLPLLDASEVTAAMQQALRAEHGAEQLKQQALQTKQQLELQVRGLHGGSDADPRLISLCEQLGGTLLADVYDDIAVEDAPYYEALYGPARNGIVVQDPQAALEQLQALESCPADVYLIQGNPDAFDEDVLHATELGNAIWVKNGERQLRYSRFTTEPLFGRAAREAKIGLLNLELETSNAQYADSAFNQQKQSRLYHQLSEFVSQGMQDAFGPNPEAELEQLSASQAQLDDNLANSQSELQQWQAKREQVRGQQTLLQRLLPLAEHLNEPEAEARLIAATAEQDALTQARDFMALHGQKLGRLAEQVQVLRQDPAEFEQLQQQVLAAEAELTAARARTYALTQLVARLPHLAYADAEQLLDQSSAMNDSLKAKLVQAEDARRKANLRVEQLSGRVTDALQARTALVTGHGARNQTLTEFKEEFAALGISLSDDMEEKALSNKRERESELVHTRSRRSQTEAQRQVCKREIESLSQRLGKDGQGYFAARKALVNHKANWATVVRLARDNDVERRLAKPELAYLDSDELRSISDKALGALRMAVANDEELRDALRISEGQRNTLQKVQFYILVFSHLKARIRHDIIRADDPVEALEEMEVELGRLADELQQREGQLSLSSHEVAAKINTIIRREQNRIRQLNQGLQNISFGLVGGVRLNVNIRDTYARLLEALSDQEGRHQDLFGSKEMSFSEAMGKLFQRINPQLEQGDRSPQVLGQALLDYRNYLDLDIEVQRGADGWLRAESGALSTGEAIGTGQAILLMVLQSWEEESRHLRSREVLPCRLLFLDEAARLDTRSIATLFELCERQDMQLLIAAPENISPEKGTTYKLIRKVHGKQEQVHVVGLRGFAGEPA</sequence>
<keyword evidence="1" id="KW-0963">Cytoplasm</keyword>
<evidence type="ECO:0000313" key="9">
    <source>
        <dbReference type="EMBL" id="ART83881.1"/>
    </source>
</evidence>
<evidence type="ECO:0000256" key="1">
    <source>
        <dbReference type="ARBA" id="ARBA00022490"/>
    </source>
</evidence>
<dbReference type="GO" id="GO:0005524">
    <property type="term" value="F:ATP binding"/>
    <property type="evidence" value="ECO:0007669"/>
    <property type="project" value="InterPro"/>
</dbReference>
<dbReference type="GO" id="GO:0009295">
    <property type="term" value="C:nucleoid"/>
    <property type="evidence" value="ECO:0007669"/>
    <property type="project" value="InterPro"/>
</dbReference>
<feature type="coiled-coil region" evidence="5">
    <location>
        <begin position="862"/>
        <end position="896"/>
    </location>
</feature>
<keyword evidence="5" id="KW-0175">Coiled coil</keyword>
<organism evidence="9 10">
    <name type="scientific">Oceanisphaera profunda</name>
    <dbReference type="NCBI Taxonomy" id="1416627"/>
    <lineage>
        <taxon>Bacteria</taxon>
        <taxon>Pseudomonadati</taxon>
        <taxon>Pseudomonadota</taxon>
        <taxon>Gammaproteobacteria</taxon>
        <taxon>Aeromonadales</taxon>
        <taxon>Aeromonadaceae</taxon>
        <taxon>Oceanisphaera</taxon>
    </lineage>
</organism>
<feature type="coiled-coil region" evidence="5">
    <location>
        <begin position="960"/>
        <end position="1037"/>
    </location>
</feature>
<dbReference type="PANTHER" id="PTHR42963">
    <property type="entry name" value="CHROMOSOME PARTITION PROTEIN MUKB"/>
    <property type="match status" value="1"/>
</dbReference>
<evidence type="ECO:0000259" key="8">
    <source>
        <dbReference type="Pfam" id="PF16330"/>
    </source>
</evidence>
<dbReference type="Pfam" id="PF16330">
    <property type="entry name" value="MukB_hinge"/>
    <property type="match status" value="1"/>
</dbReference>
<dbReference type="Gene3D" id="3.40.1140.10">
    <property type="match status" value="2"/>
</dbReference>
<keyword evidence="2" id="KW-0159">Chromosome partition</keyword>
<evidence type="ECO:0000313" key="10">
    <source>
        <dbReference type="Proteomes" id="UP000243937"/>
    </source>
</evidence>
<dbReference type="SUPFAM" id="SSF52540">
    <property type="entry name" value="P-loop containing nucleoside triphosphate hydrolases"/>
    <property type="match status" value="1"/>
</dbReference>
<keyword evidence="3" id="KW-0226">DNA condensation</keyword>
<dbReference type="EMBL" id="CP021377">
    <property type="protein sequence ID" value="ART83881.1"/>
    <property type="molecule type" value="Genomic_DNA"/>
</dbReference>
<dbReference type="Pfam" id="PF04310">
    <property type="entry name" value="MukB"/>
    <property type="match status" value="1"/>
</dbReference>
<evidence type="ECO:0000256" key="3">
    <source>
        <dbReference type="ARBA" id="ARBA00023067"/>
    </source>
</evidence>
<dbReference type="GO" id="GO:0007059">
    <property type="term" value="P:chromosome segregation"/>
    <property type="evidence" value="ECO:0007669"/>
    <property type="project" value="UniProtKB-KW"/>
</dbReference>
<dbReference type="Gene3D" id="1.20.5.420">
    <property type="entry name" value="Immunoglobulin FC, subunit C"/>
    <property type="match status" value="1"/>
</dbReference>
<evidence type="ECO:0000256" key="6">
    <source>
        <dbReference type="SAM" id="MobiDB-lite"/>
    </source>
</evidence>
<dbReference type="PANTHER" id="PTHR42963:SF1">
    <property type="entry name" value="DUF4476 DOMAIN-CONTAINING PROTEIN"/>
    <property type="match status" value="1"/>
</dbReference>
<evidence type="ECO:0000256" key="4">
    <source>
        <dbReference type="ARBA" id="ARBA00023125"/>
    </source>
</evidence>
<dbReference type="Gene3D" id="3.30.70.3500">
    <property type="entry name" value="MukB, hinge domain"/>
    <property type="match status" value="1"/>
</dbReference>
<dbReference type="InterPro" id="IPR032520">
    <property type="entry name" value="MukB_hinge"/>
</dbReference>
<accession>A0A1Y0D8G7</accession>
<feature type="coiled-coil region" evidence="5">
    <location>
        <begin position="577"/>
        <end position="607"/>
    </location>
</feature>
<dbReference type="GO" id="GO:0003677">
    <property type="term" value="F:DNA binding"/>
    <property type="evidence" value="ECO:0007669"/>
    <property type="project" value="UniProtKB-KW"/>
</dbReference>
<evidence type="ECO:0000259" key="7">
    <source>
        <dbReference type="Pfam" id="PF04310"/>
    </source>
</evidence>
<proteinExistence type="predicted"/>
<feature type="region of interest" description="Disordered" evidence="6">
    <location>
        <begin position="1083"/>
        <end position="1106"/>
    </location>
</feature>
<reference evidence="9 10" key="1">
    <citation type="journal article" date="2014" name="Int. J. Syst. Evol. Microbiol.">
        <title>Oceanisphaera profunda sp. nov., a marine bacterium isolated from deep-sea sediment, and emended description of the genus Oceanisphaera.</title>
        <authorList>
            <person name="Xu Z."/>
            <person name="Zhang X.Y."/>
            <person name="Su H.N."/>
            <person name="Yu Z.C."/>
            <person name="Liu C."/>
            <person name="Li H."/>
            <person name="Chen X.L."/>
            <person name="Song X.Y."/>
            <person name="Xie B.B."/>
            <person name="Qin Q.L."/>
            <person name="Zhou B.C."/>
            <person name="Shi M."/>
            <person name="Huang Y."/>
            <person name="Zhang Y.Z."/>
        </authorList>
    </citation>
    <scope>NUCLEOTIDE SEQUENCE [LARGE SCALE GENOMIC DNA]</scope>
    <source>
        <strain evidence="9 10">SM1222</strain>
    </source>
</reference>
<dbReference type="KEGG" id="opf:CBP31_01035"/>
<dbReference type="InterPro" id="IPR050308">
    <property type="entry name" value="MukB/SMC"/>
</dbReference>
<feature type="domain" description="MukB N-terminal" evidence="7">
    <location>
        <begin position="20"/>
        <end position="252"/>
    </location>
</feature>
<gene>
    <name evidence="9" type="ORF">CBP31_01035</name>
</gene>
<keyword evidence="10" id="KW-1185">Reference proteome</keyword>
<dbReference type="GO" id="GO:0030261">
    <property type="term" value="P:chromosome condensation"/>
    <property type="evidence" value="ECO:0007669"/>
    <property type="project" value="UniProtKB-KW"/>
</dbReference>
<dbReference type="GO" id="GO:0005737">
    <property type="term" value="C:cytoplasm"/>
    <property type="evidence" value="ECO:0007669"/>
    <property type="project" value="TreeGrafter"/>
</dbReference>
<protein>
    <submittedName>
        <fullName evidence="9">Chromosome partition protein MukB</fullName>
    </submittedName>
</protein>
<evidence type="ECO:0000256" key="2">
    <source>
        <dbReference type="ARBA" id="ARBA00022829"/>
    </source>
</evidence>
<dbReference type="Pfam" id="PF13558">
    <property type="entry name" value="SbcC_Walker_B"/>
    <property type="match status" value="1"/>
</dbReference>
<dbReference type="Proteomes" id="UP000243937">
    <property type="component" value="Chromosome"/>
</dbReference>
<dbReference type="InterPro" id="IPR007406">
    <property type="entry name" value="MukB_N_dom"/>
</dbReference>
<dbReference type="InterPro" id="IPR027417">
    <property type="entry name" value="P-loop_NTPase"/>
</dbReference>
<dbReference type="OrthoDB" id="6722439at2"/>
<dbReference type="NCBIfam" id="NF003422">
    <property type="entry name" value="PRK04863.1"/>
    <property type="match status" value="1"/>
</dbReference>
<name>A0A1Y0D8G7_9GAMM</name>
<feature type="domain" description="MukB hinge" evidence="8">
    <location>
        <begin position="671"/>
        <end position="834"/>
    </location>
</feature>
<feature type="coiled-coil region" evidence="5">
    <location>
        <begin position="368"/>
        <end position="437"/>
    </location>
</feature>
<evidence type="ECO:0000256" key="5">
    <source>
        <dbReference type="SAM" id="Coils"/>
    </source>
</evidence>
<feature type="compositionally biased region" description="Basic and acidic residues" evidence="6">
    <location>
        <begin position="1083"/>
        <end position="1094"/>
    </location>
</feature>
<dbReference type="InterPro" id="IPR042501">
    <property type="entry name" value="MukB_hinge_sf"/>
</dbReference>